<evidence type="ECO:0000256" key="1">
    <source>
        <dbReference type="SAM" id="MobiDB-lite"/>
    </source>
</evidence>
<evidence type="ECO:0000313" key="3">
    <source>
        <dbReference type="Proteomes" id="UP000191116"/>
    </source>
</evidence>
<name>A0A1T4PSW4_9GAMM</name>
<dbReference type="EMBL" id="FUWP01000003">
    <property type="protein sequence ID" value="SJZ94670.1"/>
    <property type="molecule type" value="Genomic_DNA"/>
</dbReference>
<reference evidence="2 3" key="1">
    <citation type="submission" date="2017-02" db="EMBL/GenBank/DDBJ databases">
        <authorList>
            <person name="Peterson S.W."/>
        </authorList>
    </citation>
    <scope>NUCLEOTIDE SEQUENCE [LARGE SCALE GENOMIC DNA]</scope>
    <source>
        <strain evidence="2 3">CECT 9189</strain>
    </source>
</reference>
<dbReference type="Pfam" id="PF05929">
    <property type="entry name" value="Phage_GPO"/>
    <property type="match status" value="1"/>
</dbReference>
<proteinExistence type="predicted"/>
<gene>
    <name evidence="2" type="ORF">CZ814_00867</name>
</gene>
<feature type="compositionally biased region" description="Basic and acidic residues" evidence="1">
    <location>
        <begin position="263"/>
        <end position="272"/>
    </location>
</feature>
<protein>
    <submittedName>
        <fullName evidence="2">Phage capsid scaffolding protein (GPO) serine peptidase</fullName>
    </submittedName>
</protein>
<dbReference type="OrthoDB" id="5625143at2"/>
<dbReference type="Proteomes" id="UP000191116">
    <property type="component" value="Unassembled WGS sequence"/>
</dbReference>
<organism evidence="2 3">
    <name type="scientific">Photobacterium toruni</name>
    <dbReference type="NCBI Taxonomy" id="1935446"/>
    <lineage>
        <taxon>Bacteria</taxon>
        <taxon>Pseudomonadati</taxon>
        <taxon>Pseudomonadota</taxon>
        <taxon>Gammaproteobacteria</taxon>
        <taxon>Vibrionales</taxon>
        <taxon>Vibrionaceae</taxon>
        <taxon>Photobacterium</taxon>
    </lineage>
</organism>
<feature type="region of interest" description="Disordered" evidence="1">
    <location>
        <begin position="262"/>
        <end position="286"/>
    </location>
</feature>
<dbReference type="AlphaFoldDB" id="A0A1T4PSW4"/>
<dbReference type="RefSeq" id="WP_080173741.1">
    <property type="nucleotide sequence ID" value="NZ_AP024855.1"/>
</dbReference>
<sequence length="286" mass="31463">MAGKLKTGWIRVATEGDTIDGRAISGQDLLDMAESYNPNEYGARIWPEHWRWYACGDVLEVKAEEVDGRMRLFAVLAPNSTMIEFNQQDQKVYSSIEIQDNFANTGKPYLAGLAITDSPASLGTDRIKLFSANSNGRIHTQPELFMMDELHEEKGVIRRLFSFGKQSPPKKNKEEIAMNTEQFGALTSSLTALAEGQTALTGLLEKHFSVQPDQVVPDAVPEPVLEPEAPKDGVTAEQFSGLTNALTQLAQGQKSLNSQFSKLLEENPDQRPDNSGGADFDTNSLV</sequence>
<accession>A0A1T4PSW4</accession>
<evidence type="ECO:0000313" key="2">
    <source>
        <dbReference type="EMBL" id="SJZ94670.1"/>
    </source>
</evidence>
<dbReference type="InterPro" id="IPR009228">
    <property type="entry name" value="Capsid_scaffold_GpO"/>
</dbReference>